<evidence type="ECO:0000313" key="2">
    <source>
        <dbReference type="EMBL" id="SFQ82156.1"/>
    </source>
</evidence>
<dbReference type="InterPro" id="IPR002509">
    <property type="entry name" value="NODB_dom"/>
</dbReference>
<dbReference type="Gene3D" id="3.20.20.370">
    <property type="entry name" value="Glycoside hydrolase/deacetylase"/>
    <property type="match status" value="1"/>
</dbReference>
<comment type="caution">
    <text evidence="2">The sequence shown here is derived from an EMBL/GenBank/DDBJ whole genome shotgun (WGS) entry which is preliminary data.</text>
</comment>
<dbReference type="PROSITE" id="PS51677">
    <property type="entry name" value="NODB"/>
    <property type="match status" value="1"/>
</dbReference>
<protein>
    <submittedName>
        <fullName evidence="2">Polysaccharide deacetylase family sporulation protein PdaB</fullName>
    </submittedName>
</protein>
<dbReference type="Proteomes" id="UP000182762">
    <property type="component" value="Unassembled WGS sequence"/>
</dbReference>
<dbReference type="SUPFAM" id="SSF88713">
    <property type="entry name" value="Glycoside hydrolase/deacetylase"/>
    <property type="match status" value="1"/>
</dbReference>
<dbReference type="Pfam" id="PF01522">
    <property type="entry name" value="Polysacc_deac_1"/>
    <property type="match status" value="1"/>
</dbReference>
<feature type="domain" description="NodB homology" evidence="1">
    <location>
        <begin position="46"/>
        <end position="228"/>
    </location>
</feature>
<accession>A0A1I6BMI5</accession>
<dbReference type="InterPro" id="IPR011330">
    <property type="entry name" value="Glyco_hydro/deAcase_b/a-brl"/>
</dbReference>
<gene>
    <name evidence="2" type="ORF">SAMN02745910_03847</name>
</gene>
<proteinExistence type="predicted"/>
<dbReference type="RefSeq" id="WP_061802418.1">
    <property type="nucleotide sequence ID" value="NZ_FOXX01000011.1"/>
</dbReference>
<keyword evidence="3" id="KW-1185">Reference proteome</keyword>
<dbReference type="EMBL" id="FOXX01000011">
    <property type="protein sequence ID" value="SFQ82156.1"/>
    <property type="molecule type" value="Genomic_DNA"/>
</dbReference>
<name>A0A1I6BMI5_9BACI</name>
<evidence type="ECO:0000259" key="1">
    <source>
        <dbReference type="PROSITE" id="PS51677"/>
    </source>
</evidence>
<reference evidence="2 3" key="1">
    <citation type="submission" date="2016-10" db="EMBL/GenBank/DDBJ databases">
        <authorList>
            <person name="Varghese N."/>
            <person name="Submissions S."/>
        </authorList>
    </citation>
    <scope>NUCLEOTIDE SEQUENCE [LARGE SCALE GENOMIC DNA]</scope>
    <source>
        <strain evidence="2 3">DSM 13796</strain>
    </source>
</reference>
<organism evidence="2 3">
    <name type="scientific">Priestia endophytica DSM 13796</name>
    <dbReference type="NCBI Taxonomy" id="1121089"/>
    <lineage>
        <taxon>Bacteria</taxon>
        <taxon>Bacillati</taxon>
        <taxon>Bacillota</taxon>
        <taxon>Bacilli</taxon>
        <taxon>Bacillales</taxon>
        <taxon>Bacillaceae</taxon>
        <taxon>Priestia</taxon>
    </lineage>
</organism>
<sequence length="245" mass="27533">MRTLLTGIVCIFLLSILQPIESNAAKGRREFEQTGNVIWDIPTRKKIVAITFDDGPHAVYTPEILSILEEYNAKATFFVVGSRVKNYKSIVRREVGAGHEVENHTFTHHSLSGMSSKEVQEEIQKAHQTITSITNQRPTFFRPVGGLYNDTVVDAAVDEGYRVILWSWHQDSKDWQQPGVDKIVQNVLSGVRPGDVVLFHDAGGNRTQTIKALPIILSHLQKQGYKFVTVSQLLQQTGHDKIPSF</sequence>
<dbReference type="GeneID" id="93712422"/>
<dbReference type="InterPro" id="IPR050248">
    <property type="entry name" value="Polysacc_deacetylase_ArnD"/>
</dbReference>
<evidence type="ECO:0000313" key="3">
    <source>
        <dbReference type="Proteomes" id="UP000182762"/>
    </source>
</evidence>
<dbReference type="CDD" id="cd10917">
    <property type="entry name" value="CE4_NodB_like_6s_7s"/>
    <property type="match status" value="1"/>
</dbReference>
<dbReference type="PANTHER" id="PTHR10587">
    <property type="entry name" value="GLYCOSYL TRANSFERASE-RELATED"/>
    <property type="match status" value="1"/>
</dbReference>